<comment type="caution">
    <text evidence="1">The sequence shown here is derived from an EMBL/GenBank/DDBJ whole genome shotgun (WGS) entry which is preliminary data.</text>
</comment>
<sequence length="104" mass="11289">MLATVPAPANATASSCTPLLPLIPVFALPPANDFLNAALHHPQRTRLDCADLVAKGEILRDLRAISDMDRLLDERSYLLCSAQYVSHRSPASDAPPCTPYSMQM</sequence>
<dbReference type="AlphaFoldDB" id="A0AAD6XII0"/>
<protein>
    <submittedName>
        <fullName evidence="1">Uncharacterized protein</fullName>
    </submittedName>
</protein>
<gene>
    <name evidence="1" type="ORF">B0H15DRAFT_957420</name>
</gene>
<proteinExistence type="predicted"/>
<reference evidence="1" key="1">
    <citation type="submission" date="2023-03" db="EMBL/GenBank/DDBJ databases">
        <title>Massive genome expansion in bonnet fungi (Mycena s.s.) driven by repeated elements and novel gene families across ecological guilds.</title>
        <authorList>
            <consortium name="Lawrence Berkeley National Laboratory"/>
            <person name="Harder C.B."/>
            <person name="Miyauchi S."/>
            <person name="Viragh M."/>
            <person name="Kuo A."/>
            <person name="Thoen E."/>
            <person name="Andreopoulos B."/>
            <person name="Lu D."/>
            <person name="Skrede I."/>
            <person name="Drula E."/>
            <person name="Henrissat B."/>
            <person name="Morin E."/>
            <person name="Kohler A."/>
            <person name="Barry K."/>
            <person name="LaButti K."/>
            <person name="Morin E."/>
            <person name="Salamov A."/>
            <person name="Lipzen A."/>
            <person name="Mereny Z."/>
            <person name="Hegedus B."/>
            <person name="Baldrian P."/>
            <person name="Stursova M."/>
            <person name="Weitz H."/>
            <person name="Taylor A."/>
            <person name="Grigoriev I.V."/>
            <person name="Nagy L.G."/>
            <person name="Martin F."/>
            <person name="Kauserud H."/>
        </authorList>
    </citation>
    <scope>NUCLEOTIDE SEQUENCE</scope>
    <source>
        <strain evidence="1">CBHHK173m</strain>
    </source>
</reference>
<accession>A0AAD6XII0</accession>
<name>A0AAD6XII0_9AGAR</name>
<keyword evidence="2" id="KW-1185">Reference proteome</keyword>
<dbReference type="EMBL" id="JARJCN010000120">
    <property type="protein sequence ID" value="KAJ7071916.1"/>
    <property type="molecule type" value="Genomic_DNA"/>
</dbReference>
<evidence type="ECO:0000313" key="2">
    <source>
        <dbReference type="Proteomes" id="UP001222325"/>
    </source>
</evidence>
<evidence type="ECO:0000313" key="1">
    <source>
        <dbReference type="EMBL" id="KAJ7071916.1"/>
    </source>
</evidence>
<dbReference type="Proteomes" id="UP001222325">
    <property type="component" value="Unassembled WGS sequence"/>
</dbReference>
<organism evidence="1 2">
    <name type="scientific">Mycena belliarum</name>
    <dbReference type="NCBI Taxonomy" id="1033014"/>
    <lineage>
        <taxon>Eukaryota</taxon>
        <taxon>Fungi</taxon>
        <taxon>Dikarya</taxon>
        <taxon>Basidiomycota</taxon>
        <taxon>Agaricomycotina</taxon>
        <taxon>Agaricomycetes</taxon>
        <taxon>Agaricomycetidae</taxon>
        <taxon>Agaricales</taxon>
        <taxon>Marasmiineae</taxon>
        <taxon>Mycenaceae</taxon>
        <taxon>Mycena</taxon>
    </lineage>
</organism>